<dbReference type="Pfam" id="PF06182">
    <property type="entry name" value="ABC2_membrane_6"/>
    <property type="match status" value="1"/>
</dbReference>
<evidence type="ECO:0000313" key="4">
    <source>
        <dbReference type="Proteomes" id="UP000196710"/>
    </source>
</evidence>
<dbReference type="AlphaFoldDB" id="A0A1Z2XSA2"/>
<feature type="transmembrane region" description="Helical" evidence="1">
    <location>
        <begin position="234"/>
        <end position="252"/>
    </location>
</feature>
<dbReference type="PANTHER" id="PTHR36832:SF1">
    <property type="entry name" value="SLR1174 PROTEIN"/>
    <property type="match status" value="1"/>
</dbReference>
<gene>
    <name evidence="2" type="ORF">ADH66_12095</name>
    <name evidence="3" type="ORF">I5Q82_02405</name>
</gene>
<evidence type="ECO:0000313" key="3">
    <source>
        <dbReference type="EMBL" id="QQR30598.1"/>
    </source>
</evidence>
<dbReference type="KEGG" id="amur:ADH66_12095"/>
<feature type="transmembrane region" description="Helical" evidence="1">
    <location>
        <begin position="149"/>
        <end position="173"/>
    </location>
</feature>
<keyword evidence="4" id="KW-1185">Reference proteome</keyword>
<feature type="transmembrane region" description="Helical" evidence="1">
    <location>
        <begin position="55"/>
        <end position="73"/>
    </location>
</feature>
<keyword evidence="1" id="KW-1133">Transmembrane helix</keyword>
<organism evidence="3 5">
    <name type="scientific">Acutalibacter muris</name>
    <dbReference type="NCBI Taxonomy" id="1796620"/>
    <lineage>
        <taxon>Bacteria</taxon>
        <taxon>Bacillati</taxon>
        <taxon>Bacillota</taxon>
        <taxon>Clostridia</taxon>
        <taxon>Eubacteriales</taxon>
        <taxon>Acutalibacteraceae</taxon>
        <taxon>Acutalibacter</taxon>
    </lineage>
</organism>
<keyword evidence="1" id="KW-0472">Membrane</keyword>
<feature type="transmembrane region" description="Helical" evidence="1">
    <location>
        <begin position="115"/>
        <end position="137"/>
    </location>
</feature>
<dbReference type="EMBL" id="CP021422">
    <property type="protein sequence ID" value="ASB41333.1"/>
    <property type="molecule type" value="Genomic_DNA"/>
</dbReference>
<dbReference type="Proteomes" id="UP000596035">
    <property type="component" value="Chromosome"/>
</dbReference>
<dbReference type="PANTHER" id="PTHR36832">
    <property type="entry name" value="SLR1174 PROTEIN-RELATED"/>
    <property type="match status" value="1"/>
</dbReference>
<evidence type="ECO:0000256" key="1">
    <source>
        <dbReference type="SAM" id="Phobius"/>
    </source>
</evidence>
<accession>A0A1Z2XSA2</accession>
<evidence type="ECO:0000313" key="5">
    <source>
        <dbReference type="Proteomes" id="UP000596035"/>
    </source>
</evidence>
<dbReference type="RefSeq" id="WP_066540388.1">
    <property type="nucleotide sequence ID" value="NZ_CP021422.1"/>
</dbReference>
<evidence type="ECO:0000313" key="2">
    <source>
        <dbReference type="EMBL" id="ASB41333.1"/>
    </source>
</evidence>
<reference evidence="4" key="2">
    <citation type="submission" date="2017-05" db="EMBL/GenBank/DDBJ databases">
        <title>Improved OligoMM genomes.</title>
        <authorList>
            <person name="Garzetti D."/>
        </authorList>
    </citation>
    <scope>NUCLEOTIDE SEQUENCE [LARGE SCALE GENOMIC DNA]</scope>
    <source>
        <strain evidence="4">KB18</strain>
    </source>
</reference>
<dbReference type="InterPro" id="IPR010390">
    <property type="entry name" value="ABC-2_transporter-like"/>
</dbReference>
<sequence>MKIFLASLRMEKRSTGIYRVDFLLKVMYSIIAMYGVRSLWAALYAQDPSIVGRPLSSMITYAMLAVALDIIFYPSAMSTAPQNYISQQVRSGRIDTDLLRPVDLQRQLLARNGSAALFGALWLVMPAWALGVLLMGLELPPTLLHGTAFLVSGVLSFLILFSLNFMLGMVCFATTEIRQITMAYSGILTILSGKLIPNWLYPEWMQAVIEILPFRCVFETPLNIYTGAASRVDIIYSLLLQAAWAAVLFLLGKIMWLGVHKHLAVQGG</sequence>
<keyword evidence="1" id="KW-0812">Transmembrane</keyword>
<protein>
    <submittedName>
        <fullName evidence="3">ABC-2 family transporter protein</fullName>
    </submittedName>
</protein>
<name>A0A1Z2XSA2_9FIRM</name>
<dbReference type="Proteomes" id="UP000196710">
    <property type="component" value="Chromosome"/>
</dbReference>
<reference evidence="2" key="1">
    <citation type="journal article" date="2017" name="Genome Announc.">
        <title>High-Quality Whole-Genome Sequences of the Oligo-Mouse-Microbiota Bacterial Community.</title>
        <authorList>
            <person name="Garzetti D."/>
            <person name="Brugiroux S."/>
            <person name="Bunk B."/>
            <person name="Pukall R."/>
            <person name="McCoy K.D."/>
            <person name="Macpherson A.J."/>
            <person name="Stecher B."/>
        </authorList>
    </citation>
    <scope>NUCLEOTIDE SEQUENCE</scope>
    <source>
        <strain evidence="2">KB18</strain>
    </source>
</reference>
<proteinExistence type="predicted"/>
<reference evidence="3 5" key="3">
    <citation type="submission" date="2020-11" db="EMBL/GenBank/DDBJ databases">
        <title>Closed and high quality bacterial genomes of the OMM12 community.</title>
        <authorList>
            <person name="Marbouty M."/>
            <person name="Lamy-Besnier Q."/>
            <person name="Debarbieux L."/>
            <person name="Koszul R."/>
        </authorList>
    </citation>
    <scope>NUCLEOTIDE SEQUENCE [LARGE SCALE GENOMIC DNA]</scope>
    <source>
        <strain evidence="3 5">KB18</strain>
    </source>
</reference>
<dbReference type="EMBL" id="CP065321">
    <property type="protein sequence ID" value="QQR30598.1"/>
    <property type="molecule type" value="Genomic_DNA"/>
</dbReference>
<feature type="transmembrane region" description="Helical" evidence="1">
    <location>
        <begin position="22"/>
        <end position="43"/>
    </location>
</feature>